<accession>E2PZG2</accession>
<dbReference type="Proteomes" id="UP000002357">
    <property type="component" value="Chromosome"/>
</dbReference>
<evidence type="ECO:0000313" key="2">
    <source>
        <dbReference type="Proteomes" id="UP000002357"/>
    </source>
</evidence>
<dbReference type="KEGG" id="sclf:BB341_02280"/>
<dbReference type="eggNOG" id="ENOG5032VEQ">
    <property type="taxonomic scope" value="Bacteria"/>
</dbReference>
<dbReference type="InterPro" id="IPR008949">
    <property type="entry name" value="Isoprenoid_synthase_dom_sf"/>
</dbReference>
<reference evidence="1 2" key="1">
    <citation type="journal article" date="2010" name="Genome Biol. Evol.">
        <title>The sequence of a 1.8-mb bacterial linear plasmid reveals a rich evolutionary reservoir of secondary metabolic pathways.</title>
        <authorList>
            <person name="Medema M.H."/>
            <person name="Trefzer A."/>
            <person name="Kovalchuk A."/>
            <person name="van den Berg M."/>
            <person name="Mueller U."/>
            <person name="Heijne W."/>
            <person name="Wu L."/>
            <person name="Alam M.T."/>
            <person name="Ronning C.M."/>
            <person name="Nierman W.C."/>
            <person name="Bovenberg R.A.L."/>
            <person name="Breitling R."/>
            <person name="Takano E."/>
        </authorList>
    </citation>
    <scope>NUCLEOTIDE SEQUENCE [LARGE SCALE GENOMIC DNA]</scope>
    <source>
        <strain evidence="2">ATCC 27064 / DSM 738 / JCM 4710 / NBRC 13307 / NCIMB 12785 / NRRL 3585 / VKM Ac-602</strain>
    </source>
</reference>
<evidence type="ECO:0000313" key="1">
    <source>
        <dbReference type="EMBL" id="EFG10423.1"/>
    </source>
</evidence>
<dbReference type="SUPFAM" id="SSF48576">
    <property type="entry name" value="Terpenoid synthases"/>
    <property type="match status" value="1"/>
</dbReference>
<protein>
    <recommendedName>
        <fullName evidence="3">Trichodiene synthase</fullName>
    </recommendedName>
</protein>
<evidence type="ECO:0008006" key="3">
    <source>
        <dbReference type="Google" id="ProtNLM"/>
    </source>
</evidence>
<proteinExistence type="predicted"/>
<dbReference type="EMBL" id="CM000913">
    <property type="protein sequence ID" value="EFG10423.1"/>
    <property type="molecule type" value="Genomic_DNA"/>
</dbReference>
<dbReference type="Gene3D" id="1.10.600.10">
    <property type="entry name" value="Farnesyl Diphosphate Synthase"/>
    <property type="match status" value="1"/>
</dbReference>
<sequence>MHEECAVKGDLVMPMSPAAALPPHAVLDREHRRMVDTVLRSGLLDPLLVEAEEFTPRLNAAQAGRNRAVVTGEMREAGLPCPPDVAHDLVVLQQLILPTQDEALSLALVRMHVFTTIMDDIVSHDRTALLAAIEGFGGTGPAARTPDGSPYAAFAEYMLSELGRFCDPAFRTVLRSFFLESLLGVLFEAEFTGDASDAIDTSFVRGRTGFCAFWFSAAQFLHPGLDFCRNVSFWAAALPSMVDFLNDGNDVLSFYKEALHGGDFTSNAIYRSAVRQDIPYLDAYRATLDRYRRSERRILALADDVQRPYLAHLMTGYTYWHLHVSRYHWQELDPRFAPISL</sequence>
<dbReference type="AlphaFoldDB" id="E2PZG2"/>
<name>E2PZG2_STRCL</name>
<gene>
    <name evidence="1" type="ORF">SCLAV_5356</name>
</gene>
<organism evidence="1 2">
    <name type="scientific">Streptomyces clavuligerus</name>
    <dbReference type="NCBI Taxonomy" id="1901"/>
    <lineage>
        <taxon>Bacteria</taxon>
        <taxon>Bacillati</taxon>
        <taxon>Actinomycetota</taxon>
        <taxon>Actinomycetes</taxon>
        <taxon>Kitasatosporales</taxon>
        <taxon>Streptomycetaceae</taxon>
        <taxon>Streptomyces</taxon>
    </lineage>
</organism>
<dbReference type="STRING" id="1901.BB341_02280"/>
<keyword evidence="2" id="KW-1185">Reference proteome</keyword>